<reference evidence="2 3" key="1">
    <citation type="submission" date="2024-01" db="EMBL/GenBank/DDBJ databases">
        <title>The complete chloroplast genome sequence of Lithospermum erythrorhizon: insights into the phylogenetic relationship among Boraginaceae species and the maternal lineages of purple gromwells.</title>
        <authorList>
            <person name="Okada T."/>
            <person name="Watanabe K."/>
        </authorList>
    </citation>
    <scope>NUCLEOTIDE SEQUENCE [LARGE SCALE GENOMIC DNA]</scope>
</reference>
<feature type="transmembrane region" description="Helical" evidence="1">
    <location>
        <begin position="201"/>
        <end position="222"/>
    </location>
</feature>
<protein>
    <submittedName>
        <fullName evidence="2">Uncharacterized protein</fullName>
    </submittedName>
</protein>
<evidence type="ECO:0000313" key="3">
    <source>
        <dbReference type="Proteomes" id="UP001454036"/>
    </source>
</evidence>
<dbReference type="PANTHER" id="PTHR33287:SF3">
    <property type="entry name" value="OS03G0453550 PROTEIN"/>
    <property type="match status" value="1"/>
</dbReference>
<organism evidence="2 3">
    <name type="scientific">Lithospermum erythrorhizon</name>
    <name type="common">Purple gromwell</name>
    <name type="synonym">Lithospermum officinale var. erythrorhizon</name>
    <dbReference type="NCBI Taxonomy" id="34254"/>
    <lineage>
        <taxon>Eukaryota</taxon>
        <taxon>Viridiplantae</taxon>
        <taxon>Streptophyta</taxon>
        <taxon>Embryophyta</taxon>
        <taxon>Tracheophyta</taxon>
        <taxon>Spermatophyta</taxon>
        <taxon>Magnoliopsida</taxon>
        <taxon>eudicotyledons</taxon>
        <taxon>Gunneridae</taxon>
        <taxon>Pentapetalae</taxon>
        <taxon>asterids</taxon>
        <taxon>lamiids</taxon>
        <taxon>Boraginales</taxon>
        <taxon>Boraginaceae</taxon>
        <taxon>Boraginoideae</taxon>
        <taxon>Lithospermeae</taxon>
        <taxon>Lithospermum</taxon>
    </lineage>
</organism>
<dbReference type="PANTHER" id="PTHR33287">
    <property type="entry name" value="OS03G0453550 PROTEIN"/>
    <property type="match status" value="1"/>
</dbReference>
<keyword evidence="1" id="KW-0812">Transmembrane</keyword>
<sequence>MAEMKDAHVVVEIAVDAEHQQKIMSAMNTISAMQEHPLKEISNSPGHLLLLKLWQREEDLHGRKIASKETRMHSIKNDIFQLCCFFLMFHAFFLTILFTSSLEHDENQNNMCHKWWVPSILSICTSLVIAFLVQLKLFRYWKACGQLQREKNDNRALTRCIQELRMKGASFDLMKEPQNGRRMKSSSVEIKWRPITWFSQYLVTICLVCLTGLLFPVSRFMLCA</sequence>
<feature type="transmembrane region" description="Helical" evidence="1">
    <location>
        <begin position="115"/>
        <end position="133"/>
    </location>
</feature>
<name>A0AAV3PKE3_LITER</name>
<evidence type="ECO:0000313" key="2">
    <source>
        <dbReference type="EMBL" id="GAA0152174.1"/>
    </source>
</evidence>
<feature type="transmembrane region" description="Helical" evidence="1">
    <location>
        <begin position="79"/>
        <end position="100"/>
    </location>
</feature>
<comment type="caution">
    <text evidence="2">The sequence shown here is derived from an EMBL/GenBank/DDBJ whole genome shotgun (WGS) entry which is preliminary data.</text>
</comment>
<dbReference type="AlphaFoldDB" id="A0AAV3PKE3"/>
<dbReference type="Proteomes" id="UP001454036">
    <property type="component" value="Unassembled WGS sequence"/>
</dbReference>
<keyword evidence="1" id="KW-1133">Transmembrane helix</keyword>
<dbReference type="EMBL" id="BAABME010033224">
    <property type="protein sequence ID" value="GAA0152174.1"/>
    <property type="molecule type" value="Genomic_DNA"/>
</dbReference>
<evidence type="ECO:0000256" key="1">
    <source>
        <dbReference type="SAM" id="Phobius"/>
    </source>
</evidence>
<proteinExistence type="predicted"/>
<gene>
    <name evidence="2" type="ORF">LIER_43166</name>
</gene>
<accession>A0AAV3PKE3</accession>
<keyword evidence="1" id="KW-0472">Membrane</keyword>
<keyword evidence="3" id="KW-1185">Reference proteome</keyword>